<keyword evidence="3 7" id="KW-0812">Transmembrane</keyword>
<gene>
    <name evidence="8" type="ORF">C0Q70_00377</name>
</gene>
<evidence type="ECO:0000313" key="9">
    <source>
        <dbReference type="Proteomes" id="UP000245119"/>
    </source>
</evidence>
<evidence type="ECO:0000256" key="7">
    <source>
        <dbReference type="SAM" id="Phobius"/>
    </source>
</evidence>
<dbReference type="Pfam" id="PF04505">
    <property type="entry name" value="CD225"/>
    <property type="match status" value="1"/>
</dbReference>
<evidence type="ECO:0000256" key="1">
    <source>
        <dbReference type="ARBA" id="ARBA00004370"/>
    </source>
</evidence>
<organism evidence="8 9">
    <name type="scientific">Pomacea canaliculata</name>
    <name type="common">Golden apple snail</name>
    <dbReference type="NCBI Taxonomy" id="400727"/>
    <lineage>
        <taxon>Eukaryota</taxon>
        <taxon>Metazoa</taxon>
        <taxon>Spiralia</taxon>
        <taxon>Lophotrochozoa</taxon>
        <taxon>Mollusca</taxon>
        <taxon>Gastropoda</taxon>
        <taxon>Caenogastropoda</taxon>
        <taxon>Architaenioglossa</taxon>
        <taxon>Ampullarioidea</taxon>
        <taxon>Ampullariidae</taxon>
        <taxon>Pomacea</taxon>
    </lineage>
</organism>
<feature type="compositionally biased region" description="Low complexity" evidence="6">
    <location>
        <begin position="105"/>
        <end position="126"/>
    </location>
</feature>
<name>A0A2T7PWG6_POMCA</name>
<accession>A0A2T7PWG6</accession>
<sequence length="348" mass="37476">MAGNLSNPRGDLSSRVPIIVVEGPGSTEQKDKNDNPQARNPTSRLPVRPRSFGQVGGILGTNTDGGSRAGEKEKETSLSGSNKGRQQGKEHTIGSSRPSSVNVDGSGTLPSSPTSSGAGSPGCSGSMTSQDSQDYDTVAFQRDGDKNDPVPIPIWDIPAMDSNPRPPRPPNNQKPAPSYDDCKVTFSGAITPEKPEKRPLPQDSPSKCKMEECVFDVIELQKDSTGKAPSPVRNDVKDGTKKEEKVTPFKAMSDIPNTNFAIACMVALCFNLPFGILAMYFSLRAVRAYQEGRHDMGERRSRFSIVLSLLGITITTVIISSVVLYIAIQGQKRISRHRAYQSKGGLNL</sequence>
<dbReference type="Proteomes" id="UP000245119">
    <property type="component" value="Linkage Group LG1"/>
</dbReference>
<evidence type="ECO:0000256" key="2">
    <source>
        <dbReference type="ARBA" id="ARBA00006843"/>
    </source>
</evidence>
<dbReference type="EMBL" id="PZQS01000001">
    <property type="protein sequence ID" value="PVD37776.1"/>
    <property type="molecule type" value="Genomic_DNA"/>
</dbReference>
<dbReference type="OrthoDB" id="6146244at2759"/>
<keyword evidence="9" id="KW-1185">Reference proteome</keyword>
<keyword evidence="4 7" id="KW-1133">Transmembrane helix</keyword>
<dbReference type="InterPro" id="IPR007593">
    <property type="entry name" value="CD225/Dispanin_fam"/>
</dbReference>
<keyword evidence="5 7" id="KW-0472">Membrane</keyword>
<comment type="similarity">
    <text evidence="2">Belongs to the CD225/Dispanin family.</text>
</comment>
<evidence type="ECO:0000313" key="8">
    <source>
        <dbReference type="EMBL" id="PVD37776.1"/>
    </source>
</evidence>
<dbReference type="GO" id="GO:0016020">
    <property type="term" value="C:membrane"/>
    <property type="evidence" value="ECO:0007669"/>
    <property type="project" value="UniProtKB-SubCell"/>
</dbReference>
<evidence type="ECO:0000256" key="3">
    <source>
        <dbReference type="ARBA" id="ARBA00022692"/>
    </source>
</evidence>
<feature type="transmembrane region" description="Helical" evidence="7">
    <location>
        <begin position="260"/>
        <end position="283"/>
    </location>
</feature>
<comment type="subcellular location">
    <subcellularLocation>
        <location evidence="1">Membrane</location>
    </subcellularLocation>
</comment>
<protein>
    <submittedName>
        <fullName evidence="8">Uncharacterized protein</fullName>
    </submittedName>
</protein>
<dbReference type="AlphaFoldDB" id="A0A2T7PWG6"/>
<comment type="caution">
    <text evidence="8">The sequence shown here is derived from an EMBL/GenBank/DDBJ whole genome shotgun (WGS) entry which is preliminary data.</text>
</comment>
<feature type="compositionally biased region" description="Polar residues" evidence="6">
    <location>
        <begin position="93"/>
        <end position="103"/>
    </location>
</feature>
<reference evidence="8 9" key="1">
    <citation type="submission" date="2018-04" db="EMBL/GenBank/DDBJ databases">
        <title>The genome of golden apple snail Pomacea canaliculata provides insight into stress tolerance and invasive adaptation.</title>
        <authorList>
            <person name="Liu C."/>
            <person name="Liu B."/>
            <person name="Ren Y."/>
            <person name="Zhang Y."/>
            <person name="Wang H."/>
            <person name="Li S."/>
            <person name="Jiang F."/>
            <person name="Yin L."/>
            <person name="Zhang G."/>
            <person name="Qian W."/>
            <person name="Fan W."/>
        </authorList>
    </citation>
    <scope>NUCLEOTIDE SEQUENCE [LARGE SCALE GENOMIC DNA]</scope>
    <source>
        <strain evidence="8">SZHN2017</strain>
        <tissue evidence="8">Muscle</tissue>
    </source>
</reference>
<proteinExistence type="inferred from homology"/>
<feature type="region of interest" description="Disordered" evidence="6">
    <location>
        <begin position="1"/>
        <end position="180"/>
    </location>
</feature>
<evidence type="ECO:0000256" key="4">
    <source>
        <dbReference type="ARBA" id="ARBA00022989"/>
    </source>
</evidence>
<evidence type="ECO:0000256" key="6">
    <source>
        <dbReference type="SAM" id="MobiDB-lite"/>
    </source>
</evidence>
<feature type="transmembrane region" description="Helical" evidence="7">
    <location>
        <begin position="303"/>
        <end position="328"/>
    </location>
</feature>
<evidence type="ECO:0000256" key="5">
    <source>
        <dbReference type="ARBA" id="ARBA00023136"/>
    </source>
</evidence>